<dbReference type="GO" id="GO:0006633">
    <property type="term" value="P:fatty acid biosynthetic process"/>
    <property type="evidence" value="ECO:0007669"/>
    <property type="project" value="InterPro"/>
</dbReference>
<dbReference type="InterPro" id="IPR001227">
    <property type="entry name" value="Ac_transferase_dom_sf"/>
</dbReference>
<dbReference type="Gene3D" id="3.10.129.10">
    <property type="entry name" value="Hotdog Thioesterase"/>
    <property type="match status" value="4"/>
</dbReference>
<dbReference type="InterPro" id="IPR032821">
    <property type="entry name" value="PKS_assoc"/>
</dbReference>
<dbReference type="InterPro" id="IPR014043">
    <property type="entry name" value="Acyl_transferase_dom"/>
</dbReference>
<dbReference type="Pfam" id="PF00109">
    <property type="entry name" value="ketoacyl-synt"/>
    <property type="match status" value="2"/>
</dbReference>
<dbReference type="InterPro" id="IPR018201">
    <property type="entry name" value="Ketoacyl_synth_AS"/>
</dbReference>
<proteinExistence type="inferred from homology"/>
<evidence type="ECO:0000259" key="7">
    <source>
        <dbReference type="PROSITE" id="PS52004"/>
    </source>
</evidence>
<dbReference type="SMART" id="SM00827">
    <property type="entry name" value="PKS_AT"/>
    <property type="match status" value="1"/>
</dbReference>
<dbReference type="GO" id="GO:0004315">
    <property type="term" value="F:3-oxoacyl-[acyl-carrier-protein] synthase activity"/>
    <property type="evidence" value="ECO:0007669"/>
    <property type="project" value="InterPro"/>
</dbReference>
<dbReference type="Gene3D" id="3.30.70.250">
    <property type="entry name" value="Malonyl-CoA ACP transacylase, ACP-binding"/>
    <property type="match status" value="1"/>
</dbReference>
<dbReference type="PROSITE" id="PS52004">
    <property type="entry name" value="KS3_2"/>
    <property type="match status" value="1"/>
</dbReference>
<dbReference type="STRING" id="1280952.HJA_12009"/>
<dbReference type="SMART" id="SM00825">
    <property type="entry name" value="PKS_KS"/>
    <property type="match status" value="1"/>
</dbReference>
<name>A0A059FAT1_9PROT</name>
<dbReference type="PATRIC" id="fig|1280952.3.peg.2404"/>
<dbReference type="SUPFAM" id="SSF54637">
    <property type="entry name" value="Thioesterase/thiol ester dehydrase-isomerase"/>
    <property type="match status" value="4"/>
</dbReference>
<dbReference type="SUPFAM" id="SSF53901">
    <property type="entry name" value="Thiolase-like"/>
    <property type="match status" value="2"/>
</dbReference>
<dbReference type="CDD" id="cd00833">
    <property type="entry name" value="PKS"/>
    <property type="match status" value="1"/>
</dbReference>
<evidence type="ECO:0000313" key="9">
    <source>
        <dbReference type="Proteomes" id="UP000024816"/>
    </source>
</evidence>
<keyword evidence="3 5" id="KW-0808">Transferase</keyword>
<dbReference type="Proteomes" id="UP000024816">
    <property type="component" value="Unassembled WGS sequence"/>
</dbReference>
<dbReference type="Pfam" id="PF16197">
    <property type="entry name" value="KAsynt_C_assoc"/>
    <property type="match status" value="1"/>
</dbReference>
<evidence type="ECO:0000256" key="4">
    <source>
        <dbReference type="ARBA" id="ARBA00023239"/>
    </source>
</evidence>
<evidence type="ECO:0000256" key="6">
    <source>
        <dbReference type="SAM" id="MobiDB-lite"/>
    </source>
</evidence>
<dbReference type="eggNOG" id="COG0810">
    <property type="taxonomic scope" value="Bacteria"/>
</dbReference>
<dbReference type="PROSITE" id="PS00606">
    <property type="entry name" value="KS3_1"/>
    <property type="match status" value="1"/>
</dbReference>
<evidence type="ECO:0000256" key="2">
    <source>
        <dbReference type="ARBA" id="ARBA00022553"/>
    </source>
</evidence>
<dbReference type="InterPro" id="IPR014030">
    <property type="entry name" value="Ketoacyl_synth_N"/>
</dbReference>
<feature type="domain" description="Ketosynthase family 3 (KS3)" evidence="7">
    <location>
        <begin position="4"/>
        <end position="417"/>
    </location>
</feature>
<keyword evidence="9" id="KW-1185">Reference proteome</keyword>
<dbReference type="Pfam" id="PF07977">
    <property type="entry name" value="FabA"/>
    <property type="match status" value="2"/>
</dbReference>
<dbReference type="InterPro" id="IPR013114">
    <property type="entry name" value="FabA_FabZ"/>
</dbReference>
<feature type="compositionally biased region" description="Basic and acidic residues" evidence="6">
    <location>
        <begin position="1228"/>
        <end position="1238"/>
    </location>
</feature>
<keyword evidence="4" id="KW-0456">Lyase</keyword>
<sequence>MNSFEPVAIVGQGCVLPGANTPEELTRLIMENRVVYGPVSPEELGLRGNAAKGRSYVSGRICRFDQIFDPGQAKLKSVNPNELDPVCSWPLKATLDAWDNASRPKVRPSALGVFVANLSYPSAGHVAFASQFWKHEETPPAHSVLNSALPAKLIAESLRATGPCLSLDAACASSLYAIDIACRKLGARQIDCAVVAGVNAADNLILHIGFEALNALSPTGQSRPFVRGADGLVPSEGAAALVLKRLKDVEAGEKVYGVIRGSGLSNDGRRKGLLAPAAEGQASAMQKALQDSAIDPHSVQYIECHATGTAVGDGVEISSVTSVYKDLDHLLLGSLKANTGHLITVAGLASVLKLTGAMNEERIPPTPLSGELLDSVQNSAMDVPTAAQNWKNSGEPRRAAISNFGFGGNNAHLILEEHRAATRKSRSRVIKTSPSPEIVICAASVMAGSDCTTDNVLRRLMNHPIKAPEKLEEIGANAVYARSPPKDLAKAEPQQLAILSSVCEALGRISSHEAEETGVFAGMTCAADSARWALRERSKANPAQSPDEVAPQLDAAAVLGAMANMTANRITFARDIHGMGFSVSAGPASALAALDLAMDALTTRRLSTAIVTVADFATEPVRARALAELFCVDHPADASAALVLKRREDAEAAGDPILASISPVDWKSRKGRPETDLFRKTYGQAPDAAPLVQIALECLLNAHSHKLMESGAVPALSLKRRKRQMSVAADLANAGASVSFTLEPPQVMPDPLRPTPFMFHAAAASRRKLAAALKAGRDGGRGACRIALIAHDADDLDKLRASAAQSLAEGQPPSGEGIYFGEGEAAGELAFMFTGSAAVYPRMARRLLMAFPEIRKALSKLSRAEEIAALLSRSNLTEFEQLCAGTLVSQAHSTLWLELLKVKPDAAIGLSLGESNALFSFGYWKDPGALLDEISKAAMYERHIGGEFETAKQAWGPNVPSDWTNWRLQAPVDQIKQALVRHPGVEITIIYTDDDCMIGGPADACKQLCDEFGKQAGVKMNQHLIVHARAMRPFADTWRRLHTREVHRGSGVRLYANAIHAAYEPETDRVADMLTRQAVDTVDFPKTVRQAWKDGVRTFLELGPRDTLTSSLSKTLKDKPFKAIATDRIEASDLGQIAHAAAFLYADGREIDLKPLLETLAAARKNETVPRRKWNVTRPVPYPMPKIAEAPPEPVQNVLPHAPRLRIPDYAMTIADQVMIPAAPGKASEPHKCLEPPRKVTSGTTPLKPRSPSGPVRDRKAIEASTRGKMSEFFGPDFSAQDGFERQVRLPAPPLLLVDRITGIDAAPREDAAGTIWTETDLSGHKDFVHDGRVRPGPLIECGQADLTLIGWMGADLQNRDERVYRLLGCEITFHEGGLPSEEDTLKFQIEITGHAELAGVRMFFFQYDCYAASRLAFSVRNGQAGFFTDEELANSKGVIWDATRDAPPTATPVEFTPQRVSQKRKFSAADVSAFREGDAFACFGKGFELCAAHSNPPHIPDGKLALFDEVIAFDPQGGPWKRGYLRARAATPANSWFYDGHFHKDPCMPGTLMAEAAVQTLEFYAAAVGLTVERDGYVFEPIPGHTAKFVCRGQVIPDKDHDVTYEVFIDEIIDGETPEIYASLLARCDGHKVFHCPRFGIRMRRNWPAPRVDAKPLLIGPERESRGDQAALLDCANGAPSAAFGDMYRRYDDQGNVPRLPQPPYHFISRVTSVTTRPAEETLGATMTAEYDIPADAWYFDDNVNGTMPFAVLCEIALQPCGWLASHSGFALVGTLRFRNLEGDGFLHMEVGRHDGMLKVRSTLTNIAKVGPMTLVSFDVDVVTGDGRKVLDLKTQFGFFPPASLVRQAGLPAKPHFTSAFDLRPAPVQIDMEEPRASGRMKMIDEVDFCDPNGGEAGLGLIRAQQHVDPYAWYFKAHFYQDPVQPGSLGLDALVQALTQLVWKKGLQKGMTHPHLTTLAPNAPMKWSYRGQVTPERKTVTSVMEILSIDDREDDILITARGSLWRDGLRVYEVGPMCVSLKDLG</sequence>
<comment type="caution">
    <text evidence="8">The sequence shown here is derived from an EMBL/GenBank/DDBJ whole genome shotgun (WGS) entry which is preliminary data.</text>
</comment>
<reference evidence="8 9" key="1">
    <citation type="journal article" date="2014" name="Antonie Van Leeuwenhoek">
        <title>Hyphomonas beringensis sp. nov. and Hyphomonas chukchiensis sp. nov., isolated from surface seawater of the Bering Sea and Chukchi Sea.</title>
        <authorList>
            <person name="Li C."/>
            <person name="Lai Q."/>
            <person name="Li G."/>
            <person name="Dong C."/>
            <person name="Wang J."/>
            <person name="Liao Y."/>
            <person name="Shao Z."/>
        </authorList>
    </citation>
    <scope>NUCLEOTIDE SEQUENCE [LARGE SCALE GENOMIC DNA]</scope>
    <source>
        <strain evidence="8 9">VP2</strain>
    </source>
</reference>
<evidence type="ECO:0000256" key="3">
    <source>
        <dbReference type="ARBA" id="ARBA00022679"/>
    </source>
</evidence>
<dbReference type="Gene3D" id="3.40.366.10">
    <property type="entry name" value="Malonyl-Coenzyme A Acyl Carrier Protein, domain 2"/>
    <property type="match status" value="1"/>
</dbReference>
<dbReference type="InterPro" id="IPR029069">
    <property type="entry name" value="HotDog_dom_sf"/>
</dbReference>
<evidence type="ECO:0000256" key="5">
    <source>
        <dbReference type="RuleBase" id="RU003694"/>
    </source>
</evidence>
<dbReference type="EMBL" id="ARYJ01000007">
    <property type="protein sequence ID" value="KCZ87724.1"/>
    <property type="molecule type" value="Genomic_DNA"/>
</dbReference>
<dbReference type="InterPro" id="IPR052568">
    <property type="entry name" value="PKS-FAS_Synthase"/>
</dbReference>
<dbReference type="SUPFAM" id="SSF52151">
    <property type="entry name" value="FabD/lysophospholipase-like"/>
    <property type="match status" value="1"/>
</dbReference>
<dbReference type="InterPro" id="IPR016035">
    <property type="entry name" value="Acyl_Trfase/lysoPLipase"/>
</dbReference>
<organism evidence="8 9">
    <name type="scientific">Hyphomonas jannaschiana VP2</name>
    <dbReference type="NCBI Taxonomy" id="1280952"/>
    <lineage>
        <taxon>Bacteria</taxon>
        <taxon>Pseudomonadati</taxon>
        <taxon>Pseudomonadota</taxon>
        <taxon>Alphaproteobacteria</taxon>
        <taxon>Hyphomonadales</taxon>
        <taxon>Hyphomonadaceae</taxon>
        <taxon>Hyphomonas</taxon>
    </lineage>
</organism>
<dbReference type="GO" id="GO:0016829">
    <property type="term" value="F:lyase activity"/>
    <property type="evidence" value="ECO:0007669"/>
    <property type="project" value="UniProtKB-KW"/>
</dbReference>
<dbReference type="InterPro" id="IPR020841">
    <property type="entry name" value="PKS_Beta-ketoAc_synthase_dom"/>
</dbReference>
<dbReference type="eggNOG" id="COG0764">
    <property type="taxonomic scope" value="Bacteria"/>
</dbReference>
<protein>
    <submittedName>
        <fullName evidence="8">Putative polyketide synthase</fullName>
    </submittedName>
</protein>
<dbReference type="PANTHER" id="PTHR43074">
    <property type="entry name" value="OMEGA-3 POLYUNSATURATED FATTY ACID SYNTHASE PFAB-RELATED"/>
    <property type="match status" value="1"/>
</dbReference>
<dbReference type="Pfam" id="PF02801">
    <property type="entry name" value="Ketoacyl-synt_C"/>
    <property type="match status" value="1"/>
</dbReference>
<feature type="region of interest" description="Disordered" evidence="6">
    <location>
        <begin position="1225"/>
        <end position="1260"/>
    </location>
</feature>
<dbReference type="Gene3D" id="3.40.47.10">
    <property type="match status" value="2"/>
</dbReference>
<dbReference type="RefSeq" id="WP_051597629.1">
    <property type="nucleotide sequence ID" value="NZ_ARYJ01000007.1"/>
</dbReference>
<dbReference type="Gene3D" id="3.30.70.3290">
    <property type="match status" value="1"/>
</dbReference>
<dbReference type="PANTHER" id="PTHR43074:SF1">
    <property type="entry name" value="BETA-KETOACYL SYNTHASE FAMILY PROTEIN-RELATED"/>
    <property type="match status" value="1"/>
</dbReference>
<dbReference type="eggNOG" id="COG3321">
    <property type="taxonomic scope" value="Bacteria"/>
</dbReference>
<gene>
    <name evidence="8" type="ORF">HJA_12009</name>
</gene>
<dbReference type="OrthoDB" id="9778690at2"/>
<keyword evidence="1" id="KW-0596">Phosphopantetheine</keyword>
<evidence type="ECO:0000256" key="1">
    <source>
        <dbReference type="ARBA" id="ARBA00022450"/>
    </source>
</evidence>
<accession>A0A059FAT1</accession>
<dbReference type="InterPro" id="IPR016039">
    <property type="entry name" value="Thiolase-like"/>
</dbReference>
<comment type="similarity">
    <text evidence="5">Belongs to the thiolase-like superfamily. Beta-ketoacyl-ACP synthases family.</text>
</comment>
<keyword evidence="2" id="KW-0597">Phosphoprotein</keyword>
<evidence type="ECO:0000313" key="8">
    <source>
        <dbReference type="EMBL" id="KCZ87724.1"/>
    </source>
</evidence>
<dbReference type="InterPro" id="IPR014031">
    <property type="entry name" value="Ketoacyl_synth_C"/>
</dbReference>